<dbReference type="EMBL" id="CP013970">
    <property type="protein sequence ID" value="AXF76497.1"/>
    <property type="molecule type" value="Genomic_DNA"/>
</dbReference>
<dbReference type="Proteomes" id="UP000264980">
    <property type="component" value="Chromosome"/>
</dbReference>
<dbReference type="PANTHER" id="PTHR43481:SF4">
    <property type="entry name" value="GLYCEROL-1-PHOSPHATE PHOSPHOHYDROLASE 1-RELATED"/>
    <property type="match status" value="1"/>
</dbReference>
<dbReference type="Proteomes" id="UP000033924">
    <property type="component" value="Unassembled WGS sequence"/>
</dbReference>
<dbReference type="PRINTS" id="PR00413">
    <property type="entry name" value="HADHALOGNASE"/>
</dbReference>
<dbReference type="SUPFAM" id="SSF56784">
    <property type="entry name" value="HAD-like"/>
    <property type="match status" value="1"/>
</dbReference>
<protein>
    <submittedName>
        <fullName evidence="2 3">Phosphatase</fullName>
    </submittedName>
</protein>
<dbReference type="GO" id="GO:0043136">
    <property type="term" value="F:sn-glycerol 3-phosphatase activity"/>
    <property type="evidence" value="ECO:0007669"/>
    <property type="project" value="TreeGrafter"/>
</dbReference>
<evidence type="ECO:0000313" key="4">
    <source>
        <dbReference type="Proteomes" id="UP000033924"/>
    </source>
</evidence>
<evidence type="ECO:0000313" key="2">
    <source>
        <dbReference type="EMBL" id="AXF76497.1"/>
    </source>
</evidence>
<evidence type="ECO:0000313" key="3">
    <source>
        <dbReference type="EMBL" id="KKF35237.1"/>
    </source>
</evidence>
<dbReference type="InterPro" id="IPR006439">
    <property type="entry name" value="HAD-SF_hydro_IA"/>
</dbReference>
<accession>A0A0M2KD57</accession>
<dbReference type="SFLD" id="SFLDS00003">
    <property type="entry name" value="Haloacid_Dehalogenase"/>
    <property type="match status" value="1"/>
</dbReference>
<dbReference type="PANTHER" id="PTHR43481">
    <property type="entry name" value="FRUCTOSE-1-PHOSPHATE PHOSPHATASE"/>
    <property type="match status" value="1"/>
</dbReference>
<dbReference type="InterPro" id="IPR051806">
    <property type="entry name" value="HAD-like_SPP"/>
</dbReference>
<dbReference type="GO" id="GO:0046872">
    <property type="term" value="F:metal ion binding"/>
    <property type="evidence" value="ECO:0007669"/>
    <property type="project" value="UniProtKB-KW"/>
</dbReference>
<dbReference type="PATRIC" id="fig|65700.7.peg.1786"/>
<reference evidence="2 5" key="2">
    <citation type="submission" date="2016-01" db="EMBL/GenBank/DDBJ databases">
        <authorList>
            <person name="Oliw E.H."/>
        </authorList>
    </citation>
    <scope>NUCLEOTIDE SEQUENCE [LARGE SCALE GENOMIC DNA]</scope>
    <source>
        <strain evidence="2 5">MDcuke</strain>
    </source>
</reference>
<dbReference type="AlphaFoldDB" id="A0A0M2KD57"/>
<dbReference type="Gene3D" id="1.10.150.240">
    <property type="entry name" value="Putative phosphatase, domain 2"/>
    <property type="match status" value="1"/>
</dbReference>
<dbReference type="STRING" id="65700.SY86_07045"/>
<dbReference type="InterPro" id="IPR023214">
    <property type="entry name" value="HAD_sf"/>
</dbReference>
<dbReference type="EMBL" id="JXNU01000003">
    <property type="protein sequence ID" value="KKF35237.1"/>
    <property type="molecule type" value="Genomic_DNA"/>
</dbReference>
<keyword evidence="1" id="KW-0479">Metal-binding</keyword>
<reference evidence="3 4" key="1">
    <citation type="submission" date="2015-01" db="EMBL/GenBank/DDBJ databases">
        <title>Erwinia tracheiphila.</title>
        <authorList>
            <person name="Shapiro L.R."/>
        </authorList>
    </citation>
    <scope>NUCLEOTIDE SEQUENCE [LARGE SCALE GENOMIC DNA]</scope>
    <source>
        <strain evidence="3 4">BuffGH</strain>
    </source>
</reference>
<proteinExistence type="predicted"/>
<sequence>MKRKGFLFDLDGTLVDSLPAVERAWMNRARQNGVAIDEVLDFIHGKQAMASLRHFMPGASEESVRQAFHALEDMESEDIQGVVAMPVALALIATLEELDIPWGIVTSGSIPIASARRCAAEIPEPEAFVTAERVQNGKPAPDAYLLGDALLELEPEECVVLEDAAACVLSGLAAGCHVITVNAPPESPRLDEVTMQLSSLEDLIVHKNPDGSVDIFRKH</sequence>
<dbReference type="InterPro" id="IPR023198">
    <property type="entry name" value="PGP-like_dom2"/>
</dbReference>
<dbReference type="SFLD" id="SFLDG01129">
    <property type="entry name" value="C1.5:_HAD__Beta-PGM__Phosphata"/>
    <property type="match status" value="1"/>
</dbReference>
<dbReference type="NCBIfam" id="TIGR01509">
    <property type="entry name" value="HAD-SF-IA-v3"/>
    <property type="match status" value="1"/>
</dbReference>
<evidence type="ECO:0000313" key="5">
    <source>
        <dbReference type="Proteomes" id="UP000264980"/>
    </source>
</evidence>
<evidence type="ECO:0000256" key="1">
    <source>
        <dbReference type="ARBA" id="ARBA00022723"/>
    </source>
</evidence>
<gene>
    <name evidence="2" type="ORF">AV903_11315</name>
    <name evidence="3" type="ORF">SY86_07045</name>
</gene>
<organism evidence="3 4">
    <name type="scientific">Erwinia tracheiphila</name>
    <dbReference type="NCBI Taxonomy" id="65700"/>
    <lineage>
        <taxon>Bacteria</taxon>
        <taxon>Pseudomonadati</taxon>
        <taxon>Pseudomonadota</taxon>
        <taxon>Gammaproteobacteria</taxon>
        <taxon>Enterobacterales</taxon>
        <taxon>Erwiniaceae</taxon>
        <taxon>Erwinia</taxon>
    </lineage>
</organism>
<dbReference type="Gene3D" id="3.40.50.1000">
    <property type="entry name" value="HAD superfamily/HAD-like"/>
    <property type="match status" value="1"/>
</dbReference>
<dbReference type="Pfam" id="PF00702">
    <property type="entry name" value="Hydrolase"/>
    <property type="match status" value="1"/>
</dbReference>
<name>A0A0M2KD57_9GAMM</name>
<dbReference type="RefSeq" id="WP_016190012.1">
    <property type="nucleotide sequence ID" value="NZ_CP013970.1"/>
</dbReference>
<dbReference type="NCBIfam" id="NF008610">
    <property type="entry name" value="PRK11587.1"/>
    <property type="match status" value="1"/>
</dbReference>
<dbReference type="GO" id="GO:0050308">
    <property type="term" value="F:sugar-phosphatase activity"/>
    <property type="evidence" value="ECO:0007669"/>
    <property type="project" value="TreeGrafter"/>
</dbReference>
<keyword evidence="4" id="KW-1185">Reference proteome</keyword>
<dbReference type="InterPro" id="IPR036412">
    <property type="entry name" value="HAD-like_sf"/>
</dbReference>